<comment type="caution">
    <text evidence="1">The sequence shown here is derived from an EMBL/GenBank/DDBJ whole genome shotgun (WGS) entry which is preliminary data.</text>
</comment>
<evidence type="ECO:0000313" key="1">
    <source>
        <dbReference type="EMBL" id="KAK8047990.1"/>
    </source>
</evidence>
<reference evidence="1 2" key="1">
    <citation type="submission" date="2023-01" db="EMBL/GenBank/DDBJ databases">
        <title>Analysis of 21 Apiospora genomes using comparative genomics revels a genus with tremendous synthesis potential of carbohydrate active enzymes and secondary metabolites.</title>
        <authorList>
            <person name="Sorensen T."/>
        </authorList>
    </citation>
    <scope>NUCLEOTIDE SEQUENCE [LARGE SCALE GENOMIC DNA]</scope>
    <source>
        <strain evidence="1 2">CBS 83171</strain>
    </source>
</reference>
<accession>A0ABR1TQ27</accession>
<gene>
    <name evidence="1" type="ORF">PG996_016054</name>
</gene>
<dbReference type="Proteomes" id="UP001446871">
    <property type="component" value="Unassembled WGS sequence"/>
</dbReference>
<evidence type="ECO:0000313" key="2">
    <source>
        <dbReference type="Proteomes" id="UP001446871"/>
    </source>
</evidence>
<keyword evidence="2" id="KW-1185">Reference proteome</keyword>
<sequence>MTGFDIGLIRRKMKALKRDTGYWGNVDVSLVPVRHNEIKVYNDVRANRWRLKRWLKVLVSVTFLWIFSLPYLKASTNKFGKVISKWPFSRNTAYGGHREFVSISEEAWWKDRVKSIRGAVLNSKKITIP</sequence>
<organism evidence="1 2">
    <name type="scientific">Apiospora saccharicola</name>
    <dbReference type="NCBI Taxonomy" id="335842"/>
    <lineage>
        <taxon>Eukaryota</taxon>
        <taxon>Fungi</taxon>
        <taxon>Dikarya</taxon>
        <taxon>Ascomycota</taxon>
        <taxon>Pezizomycotina</taxon>
        <taxon>Sordariomycetes</taxon>
        <taxon>Xylariomycetidae</taxon>
        <taxon>Amphisphaeriales</taxon>
        <taxon>Apiosporaceae</taxon>
        <taxon>Apiospora</taxon>
    </lineage>
</organism>
<dbReference type="PANTHER" id="PTHR37848">
    <property type="entry name" value="EXPRESSED PROTEIN"/>
    <property type="match status" value="1"/>
</dbReference>
<proteinExistence type="predicted"/>
<dbReference type="EMBL" id="JAQQWM010000009">
    <property type="protein sequence ID" value="KAK8047990.1"/>
    <property type="molecule type" value="Genomic_DNA"/>
</dbReference>
<name>A0ABR1TQ27_9PEZI</name>
<dbReference type="PANTHER" id="PTHR37848:SF1">
    <property type="entry name" value="SUN DOMAIN-CONTAINING PROTEIN"/>
    <property type="match status" value="1"/>
</dbReference>
<protein>
    <submittedName>
        <fullName evidence="1">Uncharacterized protein</fullName>
    </submittedName>
</protein>